<proteinExistence type="predicted"/>
<dbReference type="EMBL" id="AMXF01000630">
    <property type="protein sequence ID" value="ENO83886.1"/>
    <property type="molecule type" value="Genomic_DNA"/>
</dbReference>
<evidence type="ECO:0000313" key="2">
    <source>
        <dbReference type="Proteomes" id="UP000013047"/>
    </source>
</evidence>
<organism evidence="1 2">
    <name type="scientific">Thauera phenylacetica B4P</name>
    <dbReference type="NCBI Taxonomy" id="1234382"/>
    <lineage>
        <taxon>Bacteria</taxon>
        <taxon>Pseudomonadati</taxon>
        <taxon>Pseudomonadota</taxon>
        <taxon>Betaproteobacteria</taxon>
        <taxon>Rhodocyclales</taxon>
        <taxon>Zoogloeaceae</taxon>
        <taxon>Thauera</taxon>
    </lineage>
</organism>
<evidence type="ECO:0000313" key="1">
    <source>
        <dbReference type="EMBL" id="ENO83886.1"/>
    </source>
</evidence>
<sequence length="93" mass="10240">EDARARASGELGGAASMYARGRETLRLLDHTLLPQAQATRDASRAALASGTVDFDSVIEAERQLIDIRTRRLQTELETRLALAEIKKLTGEFK</sequence>
<comment type="caution">
    <text evidence="1">The sequence shown here is derived from an EMBL/GenBank/DDBJ whole genome shotgun (WGS) entry which is preliminary data.</text>
</comment>
<dbReference type="GO" id="GO:0015562">
    <property type="term" value="F:efflux transmembrane transporter activity"/>
    <property type="evidence" value="ECO:0007669"/>
    <property type="project" value="InterPro"/>
</dbReference>
<dbReference type="RefSeq" id="WP_004393459.1">
    <property type="nucleotide sequence ID" value="NZ_AMXF01000630.1"/>
</dbReference>
<dbReference type="Proteomes" id="UP000013047">
    <property type="component" value="Unassembled WGS sequence"/>
</dbReference>
<feature type="non-terminal residue" evidence="1">
    <location>
        <position position="1"/>
    </location>
</feature>
<name>N6XQF7_9RHOO</name>
<dbReference type="Gene3D" id="1.20.1600.10">
    <property type="entry name" value="Outer membrane efflux proteins (OEP)"/>
    <property type="match status" value="1"/>
</dbReference>
<dbReference type="AlphaFoldDB" id="N6XQF7"/>
<dbReference type="SUPFAM" id="SSF56954">
    <property type="entry name" value="Outer membrane efflux proteins (OEP)"/>
    <property type="match status" value="1"/>
</dbReference>
<protein>
    <submittedName>
        <fullName evidence="1">Outer membrane efflux protein</fullName>
    </submittedName>
</protein>
<reference evidence="1 2" key="1">
    <citation type="submission" date="2012-09" db="EMBL/GenBank/DDBJ databases">
        <title>Draft Genome Sequences of 6 Strains from Genus Thauera.</title>
        <authorList>
            <person name="Liu B."/>
            <person name="Shapleigh J.P."/>
            <person name="Frostegard A.H."/>
        </authorList>
    </citation>
    <scope>NUCLEOTIDE SEQUENCE [LARGE SCALE GENOMIC DNA]</scope>
    <source>
        <strain evidence="1 2">B4P</strain>
    </source>
</reference>
<keyword evidence="2" id="KW-1185">Reference proteome</keyword>
<accession>N6XQF7</accession>
<gene>
    <name evidence="1" type="ORF">C667_24479</name>
</gene>